<dbReference type="OrthoDB" id="3945102at2759"/>
<comment type="caution">
    <text evidence="2">The sequence shown here is derived from an EMBL/GenBank/DDBJ whole genome shotgun (WGS) entry which is preliminary data.</text>
</comment>
<reference evidence="2" key="1">
    <citation type="submission" date="2020-01" db="EMBL/GenBank/DDBJ databases">
        <authorList>
            <consortium name="DOE Joint Genome Institute"/>
            <person name="Haridas S."/>
            <person name="Albert R."/>
            <person name="Binder M."/>
            <person name="Bloem J."/>
            <person name="Labutti K."/>
            <person name="Salamov A."/>
            <person name="Andreopoulos B."/>
            <person name="Baker S.E."/>
            <person name="Barry K."/>
            <person name="Bills G."/>
            <person name="Bluhm B.H."/>
            <person name="Cannon C."/>
            <person name="Castanera R."/>
            <person name="Culley D.E."/>
            <person name="Daum C."/>
            <person name="Ezra D."/>
            <person name="Gonzalez J.B."/>
            <person name="Henrissat B."/>
            <person name="Kuo A."/>
            <person name="Liang C."/>
            <person name="Lipzen A."/>
            <person name="Lutzoni F."/>
            <person name="Magnuson J."/>
            <person name="Mondo S."/>
            <person name="Nolan M."/>
            <person name="Ohm R."/>
            <person name="Pangilinan J."/>
            <person name="Park H.-J."/>
            <person name="Ramirez L."/>
            <person name="Alfaro M."/>
            <person name="Sun H."/>
            <person name="Tritt A."/>
            <person name="Yoshinaga Y."/>
            <person name="Zwiers L.-H."/>
            <person name="Turgeon B.G."/>
            <person name="Goodwin S.B."/>
            <person name="Spatafora J.W."/>
            <person name="Crous P.W."/>
            <person name="Grigoriev I.V."/>
        </authorList>
    </citation>
    <scope>NUCLEOTIDE SEQUENCE</scope>
    <source>
        <strain evidence="2">CBS 394.84</strain>
    </source>
</reference>
<organism evidence="2 3">
    <name type="scientific">Cucurbitaria berberidis CBS 394.84</name>
    <dbReference type="NCBI Taxonomy" id="1168544"/>
    <lineage>
        <taxon>Eukaryota</taxon>
        <taxon>Fungi</taxon>
        <taxon>Dikarya</taxon>
        <taxon>Ascomycota</taxon>
        <taxon>Pezizomycotina</taxon>
        <taxon>Dothideomycetes</taxon>
        <taxon>Pleosporomycetidae</taxon>
        <taxon>Pleosporales</taxon>
        <taxon>Pleosporineae</taxon>
        <taxon>Cucurbitariaceae</taxon>
        <taxon>Cucurbitaria</taxon>
    </lineage>
</organism>
<keyword evidence="3" id="KW-1185">Reference proteome</keyword>
<feature type="region of interest" description="Disordered" evidence="1">
    <location>
        <begin position="314"/>
        <end position="350"/>
    </location>
</feature>
<proteinExistence type="predicted"/>
<feature type="compositionally biased region" description="Polar residues" evidence="1">
    <location>
        <begin position="487"/>
        <end position="496"/>
    </location>
</feature>
<evidence type="ECO:0008006" key="4">
    <source>
        <dbReference type="Google" id="ProtNLM"/>
    </source>
</evidence>
<protein>
    <recommendedName>
        <fullName evidence="4">BTB domain-containing protein</fullName>
    </recommendedName>
</protein>
<gene>
    <name evidence="2" type="ORF">K460DRAFT_409400</name>
</gene>
<dbReference type="EMBL" id="ML976618">
    <property type="protein sequence ID" value="KAF1841961.1"/>
    <property type="molecule type" value="Genomic_DNA"/>
</dbReference>
<sequence>MDDLSFLDTLGDHGASDATLKAVLSNGHVYHISDRICPYKFLDTCPLLYHAFEYGFQARPQASIDAPSRTAIISLLRYCYTGSYLTVDAEYLPIHLLLHAEIYKMAEDFDVPELQLLAHGNFSCQIDCACALPTPPSDLLETIRFIYQNYADYPSRHEHGLVNNLTNYCISNFFYHKLGANADFAQVVSEIPAFRQDLCRTNIERNFQDDCAFEIIRLALDTPQVHSGIYPTLLASRDLPQEMLFEIPPNSPPASSNPVILGAMAIVKDEDCRSISDIINEAMGADESMDSDSTSGSAATTLVHRPKNLRVVDVSDSESNSSSDEDGFALVHRPKPLAQPTPDEPMSSPKLIPFTPVDILAATGSDYPSDDEWDMLRCRPPPYSILNPRDRLIVQHPSPANILTQPQGHSSAPTPANATSNAAQHTRKHISEAGNANISHLRTPSTPSLRSAINASQEDMQNSSDCIKNDIHNNHLLRQTPPECQLQSKCSTSVPDTHQPPPHRMSSPTVVKKCTHCHSDRETFEFPSSTPTARCQHPNTTCSYCLHNIILQAVNMRGWDDVRCEECWTRLSLSEIQKGVLLWMEKG</sequence>
<dbReference type="RefSeq" id="XP_040784524.1">
    <property type="nucleotide sequence ID" value="XM_040937247.1"/>
</dbReference>
<dbReference type="AlphaFoldDB" id="A0A9P4GAR0"/>
<feature type="compositionally biased region" description="Low complexity" evidence="1">
    <location>
        <begin position="410"/>
        <end position="423"/>
    </location>
</feature>
<feature type="region of interest" description="Disordered" evidence="1">
    <location>
        <begin position="487"/>
        <end position="509"/>
    </location>
</feature>
<evidence type="ECO:0000313" key="2">
    <source>
        <dbReference type="EMBL" id="KAF1841961.1"/>
    </source>
</evidence>
<dbReference type="Proteomes" id="UP000800039">
    <property type="component" value="Unassembled WGS sequence"/>
</dbReference>
<evidence type="ECO:0000256" key="1">
    <source>
        <dbReference type="SAM" id="MobiDB-lite"/>
    </source>
</evidence>
<accession>A0A9P4GAR0</accession>
<name>A0A9P4GAR0_9PLEO</name>
<dbReference type="GeneID" id="63854497"/>
<feature type="region of interest" description="Disordered" evidence="1">
    <location>
        <begin position="403"/>
        <end position="427"/>
    </location>
</feature>
<evidence type="ECO:0000313" key="3">
    <source>
        <dbReference type="Proteomes" id="UP000800039"/>
    </source>
</evidence>